<dbReference type="SUPFAM" id="SSF52266">
    <property type="entry name" value="SGNH hydrolase"/>
    <property type="match status" value="1"/>
</dbReference>
<gene>
    <name evidence="1" type="ORF">L201_006733</name>
</gene>
<dbReference type="Gene3D" id="3.40.50.1110">
    <property type="entry name" value="SGNH hydrolase"/>
    <property type="match status" value="1"/>
</dbReference>
<dbReference type="InterPro" id="IPR001087">
    <property type="entry name" value="GDSL"/>
</dbReference>
<evidence type="ECO:0000313" key="2">
    <source>
        <dbReference type="Proteomes" id="UP001355207"/>
    </source>
</evidence>
<keyword evidence="2" id="KW-1185">Reference proteome</keyword>
<dbReference type="InterPro" id="IPR045136">
    <property type="entry name" value="Iah1-like"/>
</dbReference>
<organism evidence="1 2">
    <name type="scientific">Kwoniella dendrophila CBS 6074</name>
    <dbReference type="NCBI Taxonomy" id="1295534"/>
    <lineage>
        <taxon>Eukaryota</taxon>
        <taxon>Fungi</taxon>
        <taxon>Dikarya</taxon>
        <taxon>Basidiomycota</taxon>
        <taxon>Agaricomycotina</taxon>
        <taxon>Tremellomycetes</taxon>
        <taxon>Tremellales</taxon>
        <taxon>Cryptococcaceae</taxon>
        <taxon>Kwoniella</taxon>
    </lineage>
</organism>
<protein>
    <recommendedName>
        <fullName evidence="3">SGNH hydrolase-type esterase domain-containing protein</fullName>
    </recommendedName>
</protein>
<dbReference type="EMBL" id="CP144106">
    <property type="protein sequence ID" value="WWC91786.1"/>
    <property type="molecule type" value="Genomic_DNA"/>
</dbReference>
<dbReference type="PANTHER" id="PTHR14209">
    <property type="entry name" value="ISOAMYL ACETATE-HYDROLYZING ESTERASE 1"/>
    <property type="match status" value="1"/>
</dbReference>
<evidence type="ECO:0000313" key="1">
    <source>
        <dbReference type="EMBL" id="WWC91786.1"/>
    </source>
</evidence>
<dbReference type="PANTHER" id="PTHR14209:SF19">
    <property type="entry name" value="ISOAMYL ACETATE-HYDROLYZING ESTERASE 1 HOMOLOG"/>
    <property type="match status" value="1"/>
</dbReference>
<name>A0AAX4K210_9TREE</name>
<dbReference type="GeneID" id="91097402"/>
<reference evidence="1 2" key="1">
    <citation type="submission" date="2024-01" db="EMBL/GenBank/DDBJ databases">
        <title>Comparative genomics of Cryptococcus and Kwoniella reveals pathogenesis evolution and contrasting modes of karyotype evolution via chromosome fusion or intercentromeric recombination.</title>
        <authorList>
            <person name="Coelho M.A."/>
            <person name="David-Palma M."/>
            <person name="Shea T."/>
            <person name="Bowers K."/>
            <person name="McGinley-Smith S."/>
            <person name="Mohammad A.W."/>
            <person name="Gnirke A."/>
            <person name="Yurkov A.M."/>
            <person name="Nowrousian M."/>
            <person name="Sun S."/>
            <person name="Cuomo C.A."/>
            <person name="Heitman J."/>
        </authorList>
    </citation>
    <scope>NUCLEOTIDE SEQUENCE [LARGE SCALE GENOMIC DNA]</scope>
    <source>
        <strain evidence="1 2">CBS 6074</strain>
    </source>
</reference>
<accession>A0AAX4K210</accession>
<sequence>MAKAFQDCIILFGDSLTECQDVRQALFERMSQAYARKLDVFNRGFGGFSSTTALPLFDKIFARKVKTGTAVRLVTLWFGTNDSVNFPNPRATHPNHFKENMEYFLYNLTSSNSIYEISETPIHILLITPPPPYDPQIPSAAKWIRNKKRSLEFANVLRNLAKDWKIKEKGHENKSGWTVELLDLWKALEEEVGEKEQGLEPFFHDGCHMTTEGYQILWNEYRKIIKGPWKGHGLDWEVDEDLPKRVPFFKDTEFQRPESVVELMALPKCRR</sequence>
<dbReference type="Proteomes" id="UP001355207">
    <property type="component" value="Chromosome 9"/>
</dbReference>
<dbReference type="RefSeq" id="XP_066078548.1">
    <property type="nucleotide sequence ID" value="XM_066222451.1"/>
</dbReference>
<proteinExistence type="predicted"/>
<dbReference type="Pfam" id="PF00657">
    <property type="entry name" value="Lipase_GDSL"/>
    <property type="match status" value="1"/>
</dbReference>
<evidence type="ECO:0008006" key="3">
    <source>
        <dbReference type="Google" id="ProtNLM"/>
    </source>
</evidence>
<dbReference type="GO" id="GO:0016788">
    <property type="term" value="F:hydrolase activity, acting on ester bonds"/>
    <property type="evidence" value="ECO:0007669"/>
    <property type="project" value="InterPro"/>
</dbReference>
<dbReference type="AlphaFoldDB" id="A0AAX4K210"/>
<dbReference type="InterPro" id="IPR036514">
    <property type="entry name" value="SGNH_hydro_sf"/>
</dbReference>